<comment type="similarity">
    <text evidence="1">Belongs to the ATPase alpha/beta chains family.</text>
</comment>
<dbReference type="InterPro" id="IPR036121">
    <property type="entry name" value="ATPase_F1/V1/A1_a/bsu_N_sf"/>
</dbReference>
<evidence type="ECO:0000256" key="1">
    <source>
        <dbReference type="ARBA" id="ARBA00008936"/>
    </source>
</evidence>
<dbReference type="RefSeq" id="WP_283399995.1">
    <property type="nucleotide sequence ID" value="NZ_FXUB01000001.1"/>
</dbReference>
<feature type="domain" description="ATP synthase A/B type C-terminal" evidence="14">
    <location>
        <begin position="433"/>
        <end position="506"/>
    </location>
</feature>
<dbReference type="Pfam" id="PF00006">
    <property type="entry name" value="ATP-synt_ab"/>
    <property type="match status" value="1"/>
</dbReference>
<keyword evidence="5" id="KW-0067">ATP-binding</keyword>
<feature type="domain" description="ATPase F1/V1/A1 complex alpha/beta subunit N-terminal" evidence="12">
    <location>
        <begin position="4"/>
        <end position="68"/>
    </location>
</feature>
<keyword evidence="10" id="KW-0175">Coiled coil</keyword>
<dbReference type="InterPro" id="IPR027417">
    <property type="entry name" value="P-loop_NTPase"/>
</dbReference>
<evidence type="ECO:0000259" key="14">
    <source>
        <dbReference type="Pfam" id="PF22919"/>
    </source>
</evidence>
<dbReference type="InterPro" id="IPR055190">
    <property type="entry name" value="ATP-synt_VA_C"/>
</dbReference>
<dbReference type="InterPro" id="IPR022878">
    <property type="entry name" value="V-ATPase_asu"/>
</dbReference>
<evidence type="ECO:0000313" key="16">
    <source>
        <dbReference type="Proteomes" id="UP001157911"/>
    </source>
</evidence>
<keyword evidence="6" id="KW-1278">Translocase</keyword>
<dbReference type="SUPFAM" id="SSF50615">
    <property type="entry name" value="N-terminal domain of alpha and beta subunits of F1 ATP synthase"/>
    <property type="match status" value="1"/>
</dbReference>
<evidence type="ECO:0000256" key="6">
    <source>
        <dbReference type="ARBA" id="ARBA00022967"/>
    </source>
</evidence>
<dbReference type="Pfam" id="PF02874">
    <property type="entry name" value="ATP-synt_ab_N"/>
    <property type="match status" value="1"/>
</dbReference>
<evidence type="ECO:0000313" key="15">
    <source>
        <dbReference type="EMBL" id="SMP07525.1"/>
    </source>
</evidence>
<dbReference type="PANTHER" id="PTHR43607:SF1">
    <property type="entry name" value="H(+)-TRANSPORTING TWO-SECTOR ATPASE"/>
    <property type="match status" value="1"/>
</dbReference>
<dbReference type="CDD" id="cd18111">
    <property type="entry name" value="ATP-synt_V_A-type_alpha_C"/>
    <property type="match status" value="1"/>
</dbReference>
<keyword evidence="3" id="KW-0547">Nucleotide-binding</keyword>
<dbReference type="InterPro" id="IPR004100">
    <property type="entry name" value="ATPase_F1/V1/A1_a/bsu_N"/>
</dbReference>
<dbReference type="Pfam" id="PF22919">
    <property type="entry name" value="ATP-synt_VA_C"/>
    <property type="match status" value="1"/>
</dbReference>
<feature type="domain" description="ATPase F1/V1/A1 complex alpha/beta subunit nucleotide-binding" evidence="11">
    <location>
        <begin position="199"/>
        <end position="419"/>
    </location>
</feature>
<evidence type="ECO:0000256" key="4">
    <source>
        <dbReference type="ARBA" id="ARBA00022781"/>
    </source>
</evidence>
<evidence type="ECO:0000256" key="5">
    <source>
        <dbReference type="ARBA" id="ARBA00022840"/>
    </source>
</evidence>
<evidence type="ECO:0000259" key="13">
    <source>
        <dbReference type="Pfam" id="PF16886"/>
    </source>
</evidence>
<evidence type="ECO:0000259" key="12">
    <source>
        <dbReference type="Pfam" id="PF02874"/>
    </source>
</evidence>
<dbReference type="InterPro" id="IPR024034">
    <property type="entry name" value="ATPase_F1/V1_b/a_C"/>
</dbReference>
<keyword evidence="2" id="KW-0813">Transport</keyword>
<dbReference type="CDD" id="cd01134">
    <property type="entry name" value="V_A-ATPase_A"/>
    <property type="match status" value="1"/>
</dbReference>
<protein>
    <submittedName>
        <fullName evidence="15">V/A-type H+-transporting ATPase subunit A</fullName>
    </submittedName>
</protein>
<dbReference type="NCBIfam" id="NF003220">
    <property type="entry name" value="PRK04192.1"/>
    <property type="match status" value="1"/>
</dbReference>
<comment type="function">
    <text evidence="9">Produces ATP from ADP in the presence of a proton gradient across the membrane. The V-type alpha chain is a catalytic subunit.</text>
</comment>
<comment type="caution">
    <text evidence="15">The sequence shown here is derived from an EMBL/GenBank/DDBJ whole genome shotgun (WGS) entry which is preliminary data.</text>
</comment>
<sequence>MGRVVRVSGPVVEVAVEEGEKPFLFEVAQVGGLKLMGEVVSITKDRAVVQVYERTEGLKVGERVFFTGRMLSVTLAPGILGMILDGLGRVLSSSGERIERGRGKKFFPEGEFEFVPQVKVGDEVNAGQLVGFVEFKGFKYKILSPVDGTVARVKEGKVSAEEPVVKVGETDVFIFEERAVRIPSRFGKRVEVSEPLFTGQRIVDFLFPVAKGGAASIPGGFGTGKTVLQQTLAKWCNADVIVYIGCGERGNEMTEILKEFPKLKDPYTGKPLMNRTVLIANTSDMPVSARESSIYLGITIAEYFKDMGYSVAVMADSTSRWAEAMREISGRMGELPIEEGFPASLSSKIASIYERAGAFKTADGNGSITIIGAVSPPGGDFSEPVTRHTKRFTGTFWALDRELASARFYPAINPFNSYSRYAEFVKDWWNRFGDYGALRRWMVETLQEGERLEKLVRLLGRESLPEDQKLKYEEFNVIREAFLRQNAFDPVDCYSSPKKQIFMAEVLKTLSEWWRKVFEERGVPVDRIVSQPIVSEVLKMKMEVSEDELEKLEELKKKIEEVYGEFLR</sequence>
<evidence type="ECO:0000256" key="2">
    <source>
        <dbReference type="ARBA" id="ARBA00022448"/>
    </source>
</evidence>
<dbReference type="Gene3D" id="2.40.50.100">
    <property type="match status" value="1"/>
</dbReference>
<dbReference type="InterPro" id="IPR011053">
    <property type="entry name" value="Single_hybrid_motif"/>
</dbReference>
<organism evidence="15 16">
    <name type="scientific">Desulfurobacterium pacificum</name>
    <dbReference type="NCBI Taxonomy" id="240166"/>
    <lineage>
        <taxon>Bacteria</taxon>
        <taxon>Pseudomonadati</taxon>
        <taxon>Aquificota</taxon>
        <taxon>Aquificia</taxon>
        <taxon>Desulfurobacteriales</taxon>
        <taxon>Desulfurobacteriaceae</taxon>
        <taxon>Desulfurobacterium</taxon>
    </lineage>
</organism>
<evidence type="ECO:0000259" key="11">
    <source>
        <dbReference type="Pfam" id="PF00006"/>
    </source>
</evidence>
<reference evidence="15 16" key="1">
    <citation type="submission" date="2017-05" db="EMBL/GenBank/DDBJ databases">
        <authorList>
            <person name="Varghese N."/>
            <person name="Submissions S."/>
        </authorList>
    </citation>
    <scope>NUCLEOTIDE SEQUENCE [LARGE SCALE GENOMIC DNA]</scope>
    <source>
        <strain evidence="15 16">DSM 15522</strain>
    </source>
</reference>
<keyword evidence="8" id="KW-0066">ATP synthesis</keyword>
<dbReference type="EMBL" id="FXUB01000001">
    <property type="protein sequence ID" value="SMP07525.1"/>
    <property type="molecule type" value="Genomic_DNA"/>
</dbReference>
<evidence type="ECO:0000256" key="9">
    <source>
        <dbReference type="ARBA" id="ARBA00054855"/>
    </source>
</evidence>
<dbReference type="SUPFAM" id="SSF47917">
    <property type="entry name" value="C-terminal domain of alpha and beta subunits of F1 ATP synthase"/>
    <property type="match status" value="1"/>
</dbReference>
<evidence type="ECO:0000256" key="10">
    <source>
        <dbReference type="SAM" id="Coils"/>
    </source>
</evidence>
<accession>A0ABY1NE77</accession>
<dbReference type="InterPro" id="IPR031686">
    <property type="entry name" value="ATP-synth_a_Xtn"/>
</dbReference>
<dbReference type="SUPFAM" id="SSF51230">
    <property type="entry name" value="Single hybrid motif"/>
    <property type="match status" value="1"/>
</dbReference>
<dbReference type="InterPro" id="IPR023366">
    <property type="entry name" value="ATP_synth_asu-like_sf"/>
</dbReference>
<feature type="coiled-coil region" evidence="10">
    <location>
        <begin position="535"/>
        <end position="565"/>
    </location>
</feature>
<keyword evidence="4" id="KW-0375">Hydrogen ion transport</keyword>
<dbReference type="Gene3D" id="2.40.30.20">
    <property type="match status" value="1"/>
</dbReference>
<evidence type="ECO:0000256" key="3">
    <source>
        <dbReference type="ARBA" id="ARBA00022741"/>
    </source>
</evidence>
<dbReference type="Proteomes" id="UP001157911">
    <property type="component" value="Unassembled WGS sequence"/>
</dbReference>
<dbReference type="PANTHER" id="PTHR43607">
    <property type="entry name" value="V-TYPE PROTON ATPASE CATALYTIC SUBUNIT A"/>
    <property type="match status" value="1"/>
</dbReference>
<dbReference type="SUPFAM" id="SSF52540">
    <property type="entry name" value="P-loop containing nucleoside triphosphate hydrolases"/>
    <property type="match status" value="1"/>
</dbReference>
<evidence type="ECO:0000256" key="7">
    <source>
        <dbReference type="ARBA" id="ARBA00023065"/>
    </source>
</evidence>
<dbReference type="Gene3D" id="1.10.1140.10">
    <property type="entry name" value="Bovine Mitochondrial F1-atpase, Atp Synthase Beta Chain, Chain D, domain 3"/>
    <property type="match status" value="1"/>
</dbReference>
<proteinExistence type="inferred from homology"/>
<name>A0ABY1NE77_9BACT</name>
<keyword evidence="16" id="KW-1185">Reference proteome</keyword>
<dbReference type="Gene3D" id="3.40.50.300">
    <property type="entry name" value="P-loop containing nucleotide triphosphate hydrolases"/>
    <property type="match status" value="1"/>
</dbReference>
<feature type="domain" description="ATPsynthase alpha/beta subunit barrel-sandwich" evidence="13">
    <location>
        <begin position="110"/>
        <end position="169"/>
    </location>
</feature>
<keyword evidence="7" id="KW-0406">Ion transport</keyword>
<dbReference type="InterPro" id="IPR000194">
    <property type="entry name" value="ATPase_F1/V1/A1_a/bsu_nucl-bd"/>
</dbReference>
<evidence type="ECO:0000256" key="8">
    <source>
        <dbReference type="ARBA" id="ARBA00023310"/>
    </source>
</evidence>
<gene>
    <name evidence="15" type="ORF">SAMN06265339_0490</name>
</gene>
<dbReference type="Pfam" id="PF16886">
    <property type="entry name" value="ATP-synt_ab_Xtn"/>
    <property type="match status" value="1"/>
</dbReference>